<evidence type="ECO:0000256" key="1">
    <source>
        <dbReference type="ARBA" id="ARBA00022833"/>
    </source>
</evidence>
<dbReference type="InterPro" id="IPR024078">
    <property type="entry name" value="LmbE-like_dom_sf"/>
</dbReference>
<dbReference type="RefSeq" id="WP_306744710.1">
    <property type="nucleotide sequence ID" value="NZ_NSDM01000002.1"/>
</dbReference>
<dbReference type="EMBL" id="NSDM01000002">
    <property type="protein sequence ID" value="MDQ2583600.1"/>
    <property type="molecule type" value="Genomic_DNA"/>
</dbReference>
<accession>A0ABU0WUS4</accession>
<sequence length="237" mass="25628">MTERLKDVPEDFTRVLCVVAHPDDIEFSGAGAVAAWTAAGKEVAYVLVTRGEAGIDGLDPAESAEVREREQRASAELVGVKEVEFLDGHRDGVVEEGVALRRDLAAAIRRHRPELVVGYNHRDETFTNRWNSADHRAVGRALLDAVADAGNRWIFPEAGERWAGVRHVAMLASPRPTHAVDVSGSVDLAVASLEAHRAYLDALGATDVRTPLTGLFEANGQRYDGRPAITLEFVSGG</sequence>
<evidence type="ECO:0000313" key="2">
    <source>
        <dbReference type="EMBL" id="MDQ2583600.1"/>
    </source>
</evidence>
<reference evidence="2 3" key="1">
    <citation type="submission" date="2017-06" db="EMBL/GenBank/DDBJ databases">
        <title>Cultured bacterium strain Saccharothrix yanglingensis Hhs.015.</title>
        <authorList>
            <person name="Xia Y."/>
        </authorList>
    </citation>
    <scope>NUCLEOTIDE SEQUENCE [LARGE SCALE GENOMIC DNA]</scope>
    <source>
        <strain evidence="2 3">Hhs.015</strain>
    </source>
</reference>
<dbReference type="PANTHER" id="PTHR12993">
    <property type="entry name" value="N-ACETYLGLUCOSAMINYL-PHOSPHATIDYLINOSITOL DE-N-ACETYLASE-RELATED"/>
    <property type="match status" value="1"/>
</dbReference>
<keyword evidence="1" id="KW-0862">Zinc</keyword>
<evidence type="ECO:0000313" key="3">
    <source>
        <dbReference type="Proteomes" id="UP001225605"/>
    </source>
</evidence>
<proteinExistence type="predicted"/>
<dbReference type="InterPro" id="IPR003737">
    <property type="entry name" value="GlcNAc_PI_deacetylase-related"/>
</dbReference>
<organism evidence="2 3">
    <name type="scientific">Saccharothrix yanglingensis</name>
    <dbReference type="NCBI Taxonomy" id="659496"/>
    <lineage>
        <taxon>Bacteria</taxon>
        <taxon>Bacillati</taxon>
        <taxon>Actinomycetota</taxon>
        <taxon>Actinomycetes</taxon>
        <taxon>Pseudonocardiales</taxon>
        <taxon>Pseudonocardiaceae</taxon>
        <taxon>Saccharothrix</taxon>
    </lineage>
</organism>
<keyword evidence="3" id="KW-1185">Reference proteome</keyword>
<dbReference type="SUPFAM" id="SSF102588">
    <property type="entry name" value="LmbE-like"/>
    <property type="match status" value="1"/>
</dbReference>
<gene>
    <name evidence="2" type="ORF">CKY47_06300</name>
</gene>
<dbReference type="PANTHER" id="PTHR12993:SF28">
    <property type="entry name" value="LMBE FAMILY PROTEIN"/>
    <property type="match status" value="1"/>
</dbReference>
<dbReference type="Pfam" id="PF02585">
    <property type="entry name" value="PIG-L"/>
    <property type="match status" value="1"/>
</dbReference>
<protein>
    <submittedName>
        <fullName evidence="2">PIG-L domain-containing protein</fullName>
    </submittedName>
</protein>
<comment type="caution">
    <text evidence="2">The sequence shown here is derived from an EMBL/GenBank/DDBJ whole genome shotgun (WGS) entry which is preliminary data.</text>
</comment>
<dbReference type="Proteomes" id="UP001225605">
    <property type="component" value="Unassembled WGS sequence"/>
</dbReference>
<dbReference type="Gene3D" id="3.40.50.10320">
    <property type="entry name" value="LmbE-like"/>
    <property type="match status" value="1"/>
</dbReference>
<name>A0ABU0WUS4_9PSEU</name>